<sequence length="130" mass="13710">MGAQLQTAEVLEASVSSMVGVLAWEIELAGARCMKLDVLIGQLMTILPPEHREKLVEGMHTVDLLGQQLTSLSTFARHLSAGIPEEVTASVEDALGGMTLGALADRMFSALGGEEKGINDGDEAGDLDLF</sequence>
<dbReference type="EMBL" id="JAGSGD010000001">
    <property type="protein sequence ID" value="MBR7620938.1"/>
    <property type="molecule type" value="Genomic_DNA"/>
</dbReference>
<evidence type="ECO:0000313" key="3">
    <source>
        <dbReference type="Proteomes" id="UP000622580"/>
    </source>
</evidence>
<name>A0A941D522_9CAUL</name>
<dbReference type="Proteomes" id="UP000622580">
    <property type="component" value="Unassembled WGS sequence"/>
</dbReference>
<reference evidence="1" key="2">
    <citation type="submission" date="2021-04" db="EMBL/GenBank/DDBJ databases">
        <title>Draft genome assembly of strain Phenylobacterium sp. 20VBR1 using MiniION and Illumina platforms.</title>
        <authorList>
            <person name="Thomas F.A."/>
            <person name="Krishnan K.P."/>
            <person name="Sinha R.K."/>
        </authorList>
    </citation>
    <scope>NUCLEOTIDE SEQUENCE</scope>
    <source>
        <strain evidence="1">20VBR1</strain>
    </source>
</reference>
<keyword evidence="3" id="KW-1185">Reference proteome</keyword>
<accession>A0A941D522</accession>
<protein>
    <submittedName>
        <fullName evidence="1">Uncharacterized protein</fullName>
    </submittedName>
</protein>
<dbReference type="AlphaFoldDB" id="A0A941D522"/>
<evidence type="ECO:0000313" key="1">
    <source>
        <dbReference type="EMBL" id="MBR7620938.1"/>
    </source>
</evidence>
<dbReference type="EMBL" id="CP068570">
    <property type="protein sequence ID" value="QQZ49675.1"/>
    <property type="molecule type" value="Genomic_DNA"/>
</dbReference>
<dbReference type="RefSeq" id="WP_215341679.1">
    <property type="nucleotide sequence ID" value="NZ_JAGSGD010000001.1"/>
</dbReference>
<proteinExistence type="predicted"/>
<organism evidence="1 3">
    <name type="scientific">Phenylobacterium glaciei</name>
    <dbReference type="NCBI Taxonomy" id="2803784"/>
    <lineage>
        <taxon>Bacteria</taxon>
        <taxon>Pseudomonadati</taxon>
        <taxon>Pseudomonadota</taxon>
        <taxon>Alphaproteobacteria</taxon>
        <taxon>Caulobacterales</taxon>
        <taxon>Caulobacteraceae</taxon>
        <taxon>Phenylobacterium</taxon>
    </lineage>
</organism>
<gene>
    <name evidence="1" type="ORF">JKL49_16205</name>
    <name evidence="2" type="ORF">JKL49_22830</name>
</gene>
<reference evidence="2" key="1">
    <citation type="submission" date="2021-01" db="EMBL/GenBank/DDBJ databases">
        <title>Genome sequence of Phenylobacterium sp. 20VBR1 isolated from a valley glaceir, Ny-Alesund, Svalbard.</title>
        <authorList>
            <person name="Thomas F.A."/>
            <person name="Krishnan K.P."/>
            <person name="Sinha R.K."/>
        </authorList>
    </citation>
    <scope>NUCLEOTIDE SEQUENCE</scope>
    <source>
        <strain evidence="2">20VBR1</strain>
    </source>
</reference>
<evidence type="ECO:0000313" key="2">
    <source>
        <dbReference type="EMBL" id="QQZ49675.1"/>
    </source>
</evidence>